<dbReference type="EMBL" id="CAFBMK010000470">
    <property type="protein sequence ID" value="CAB4960072.1"/>
    <property type="molecule type" value="Genomic_DNA"/>
</dbReference>
<proteinExistence type="predicted"/>
<organism evidence="1">
    <name type="scientific">freshwater metagenome</name>
    <dbReference type="NCBI Taxonomy" id="449393"/>
    <lineage>
        <taxon>unclassified sequences</taxon>
        <taxon>metagenomes</taxon>
        <taxon>ecological metagenomes</taxon>
    </lineage>
</organism>
<protein>
    <submittedName>
        <fullName evidence="1">Unannotated protein</fullName>
    </submittedName>
</protein>
<name>A0A6J7KZZ3_9ZZZZ</name>
<reference evidence="1" key="1">
    <citation type="submission" date="2020-05" db="EMBL/GenBank/DDBJ databases">
        <authorList>
            <person name="Chiriac C."/>
            <person name="Salcher M."/>
            <person name="Ghai R."/>
            <person name="Kavagutti S V."/>
        </authorList>
    </citation>
    <scope>NUCLEOTIDE SEQUENCE</scope>
</reference>
<dbReference type="AlphaFoldDB" id="A0A6J7KZZ3"/>
<accession>A0A6J7KZZ3</accession>
<evidence type="ECO:0000313" key="1">
    <source>
        <dbReference type="EMBL" id="CAB4960072.1"/>
    </source>
</evidence>
<gene>
    <name evidence="1" type="ORF">UFOPK3564_04006</name>
</gene>
<sequence length="30" mass="3374">MREVIGEQSIQVLVAVLGRKIALSHERLMP</sequence>